<sequence length="738" mass="82691">MWKICTNFWCVMIIILEFLIGALGHGMLVDPPARNYMGEAGFDVPVNYNGNSLNCGGMMNQWQIHEGKCGLCGDPYQGPRHHEPGGIYATGTVGKCYTVGTGSISVRIRITAYHGGYFEFRLCTQDDPHSNITQSCLDRHVLTISGTGSIKYDINSIFLEYYVIKIDLPDGITCKFCVLQWKYNAENSWGCDESGCGIGRGHQEQFYNCADIAILPSCLKENDTSLGQADAAVETNIAMRANPLQSGTYLDKTDSNTMGRTICNGVGVWKYVSSMAAWCTHNCLGPTKYCPDSLCACKQLEENATEGKEEYKPKNTTVAKGENKMLRENGIQEDQALEGKESQIPKANQAYKVYELTPEQNILEPDHRKQGTRVTHVLYLFDPVASGLVKRTNSVFSDGLFSPSSENSDGNSKGRFFESNWKSYGGHCWLSKSHDGEDHTDIISNVMVLSGRCRPSENRLFEVEVRIKGFNRDNGWKCSESDCDDRMEGKTINEKHDEFTNCLDQDCAHKTAFLNLKKDSGYKEDSKPVEKQMLEMSDSNVVRSRQTQGKVSSTEEVSKCILDLPVEPNEIQLNQDSDKTSILETRRIPSKEEENYVQDGKNYDDIDTIDRRKTHSSTSYKMTHAAYQGTTDPNLVSSGNKERLDDSHVCYGVGQWAGSKDMDDWCMYSCFHSDPYCPEEYCACSIPDPVVMGRNMNQKKKYCTATMITTPEKDLTDWCNIGCNNNPPYCPSSLCLCE</sequence>
<evidence type="ECO:0000256" key="1">
    <source>
        <dbReference type="SAM" id="Phobius"/>
    </source>
</evidence>
<keyword evidence="1" id="KW-0812">Transmembrane</keyword>
<name>A0AAE0SNH6_9BIVA</name>
<protein>
    <recommendedName>
        <fullName evidence="2">Chitin-binding type-4 domain-containing protein</fullName>
    </recommendedName>
</protein>
<gene>
    <name evidence="3" type="ORF">CHS0354_016350</name>
</gene>
<organism evidence="3 4">
    <name type="scientific">Potamilus streckersoni</name>
    <dbReference type="NCBI Taxonomy" id="2493646"/>
    <lineage>
        <taxon>Eukaryota</taxon>
        <taxon>Metazoa</taxon>
        <taxon>Spiralia</taxon>
        <taxon>Lophotrochozoa</taxon>
        <taxon>Mollusca</taxon>
        <taxon>Bivalvia</taxon>
        <taxon>Autobranchia</taxon>
        <taxon>Heteroconchia</taxon>
        <taxon>Palaeoheterodonta</taxon>
        <taxon>Unionida</taxon>
        <taxon>Unionoidea</taxon>
        <taxon>Unionidae</taxon>
        <taxon>Ambleminae</taxon>
        <taxon>Lampsilini</taxon>
        <taxon>Potamilus</taxon>
    </lineage>
</organism>
<dbReference type="EMBL" id="JAEAOA010001010">
    <property type="protein sequence ID" value="KAK3594683.1"/>
    <property type="molecule type" value="Genomic_DNA"/>
</dbReference>
<dbReference type="AlphaFoldDB" id="A0AAE0SNH6"/>
<accession>A0AAE0SNH6</accession>
<evidence type="ECO:0000259" key="2">
    <source>
        <dbReference type="Pfam" id="PF03067"/>
    </source>
</evidence>
<dbReference type="Pfam" id="PF03067">
    <property type="entry name" value="LPMO_10"/>
    <property type="match status" value="1"/>
</dbReference>
<reference evidence="3" key="1">
    <citation type="journal article" date="2021" name="Genome Biol. Evol.">
        <title>A High-Quality Reference Genome for a Parasitic Bivalve with Doubly Uniparental Inheritance (Bivalvia: Unionida).</title>
        <authorList>
            <person name="Smith C.H."/>
        </authorList>
    </citation>
    <scope>NUCLEOTIDE SEQUENCE</scope>
    <source>
        <strain evidence="3">CHS0354</strain>
    </source>
</reference>
<reference evidence="3" key="2">
    <citation type="journal article" date="2021" name="Genome Biol. Evol.">
        <title>Developing a high-quality reference genome for a parasitic bivalve with doubly uniparental inheritance (Bivalvia: Unionida).</title>
        <authorList>
            <person name="Smith C.H."/>
        </authorList>
    </citation>
    <scope>NUCLEOTIDE SEQUENCE</scope>
    <source>
        <strain evidence="3">CHS0354</strain>
        <tissue evidence="3">Mantle</tissue>
    </source>
</reference>
<keyword evidence="1" id="KW-0472">Membrane</keyword>
<reference evidence="3" key="3">
    <citation type="submission" date="2023-05" db="EMBL/GenBank/DDBJ databases">
        <authorList>
            <person name="Smith C.H."/>
        </authorList>
    </citation>
    <scope>NUCLEOTIDE SEQUENCE</scope>
    <source>
        <strain evidence="3">CHS0354</strain>
        <tissue evidence="3">Mantle</tissue>
    </source>
</reference>
<feature type="domain" description="Chitin-binding type-4" evidence="2">
    <location>
        <begin position="25"/>
        <end position="212"/>
    </location>
</feature>
<evidence type="ECO:0000313" key="3">
    <source>
        <dbReference type="EMBL" id="KAK3594683.1"/>
    </source>
</evidence>
<feature type="transmembrane region" description="Helical" evidence="1">
    <location>
        <begin position="7"/>
        <end position="28"/>
    </location>
</feature>
<dbReference type="InterPro" id="IPR004302">
    <property type="entry name" value="Cellulose/chitin-bd_N"/>
</dbReference>
<keyword evidence="4" id="KW-1185">Reference proteome</keyword>
<keyword evidence="1" id="KW-1133">Transmembrane helix</keyword>
<comment type="caution">
    <text evidence="3">The sequence shown here is derived from an EMBL/GenBank/DDBJ whole genome shotgun (WGS) entry which is preliminary data.</text>
</comment>
<evidence type="ECO:0000313" key="4">
    <source>
        <dbReference type="Proteomes" id="UP001195483"/>
    </source>
</evidence>
<dbReference type="Proteomes" id="UP001195483">
    <property type="component" value="Unassembled WGS sequence"/>
</dbReference>
<proteinExistence type="predicted"/>